<dbReference type="EMBL" id="DYYI01000049">
    <property type="protein sequence ID" value="HJE19619.1"/>
    <property type="molecule type" value="Genomic_DNA"/>
</dbReference>
<organism evidence="4 5">
    <name type="scientific">Aliicoccus persicus</name>
    <dbReference type="NCBI Taxonomy" id="930138"/>
    <lineage>
        <taxon>Bacteria</taxon>
        <taxon>Bacillati</taxon>
        <taxon>Bacillota</taxon>
        <taxon>Bacilli</taxon>
        <taxon>Bacillales</taxon>
        <taxon>Staphylococcaceae</taxon>
        <taxon>Aliicoccus</taxon>
    </lineage>
</organism>
<reference evidence="4" key="2">
    <citation type="submission" date="2021-09" db="EMBL/GenBank/DDBJ databases">
        <authorList>
            <person name="Gilroy R."/>
        </authorList>
    </citation>
    <scope>NUCLEOTIDE SEQUENCE</scope>
    <source>
        <strain evidence="4">6019</strain>
    </source>
</reference>
<keyword evidence="1 2" id="KW-0238">DNA-binding</keyword>
<comment type="caution">
    <text evidence="4">The sequence shown here is derived from an EMBL/GenBank/DDBJ whole genome shotgun (WGS) entry which is preliminary data.</text>
</comment>
<sequence>MSKKEELLTNAAKIINEEGMQKLTMQYLAEKSEMTKGGVLYHFESKELLLLKMNEMVIEEFDEKMSSYKAKLSGPYQFIRAYALATIDILEDSENVLLSAVFISSQEAGKSKELWEVVSKKWVKLFIQDDGDQYNILELRMICDGILFSIMYGYAMQDKEKMKKVVLDYCKRLESEVA</sequence>
<feature type="DNA-binding region" description="H-T-H motif" evidence="2">
    <location>
        <begin position="24"/>
        <end position="43"/>
    </location>
</feature>
<name>A0A921JC22_9STAP</name>
<accession>A0A921JC22</accession>
<proteinExistence type="predicted"/>
<protein>
    <submittedName>
        <fullName evidence="4">TetR/AcrR family transcriptional regulator</fullName>
    </submittedName>
</protein>
<dbReference type="Proteomes" id="UP000763505">
    <property type="component" value="Unassembled WGS sequence"/>
</dbReference>
<dbReference type="InterPro" id="IPR001647">
    <property type="entry name" value="HTH_TetR"/>
</dbReference>
<evidence type="ECO:0000256" key="2">
    <source>
        <dbReference type="PROSITE-ProRule" id="PRU00335"/>
    </source>
</evidence>
<evidence type="ECO:0000259" key="3">
    <source>
        <dbReference type="PROSITE" id="PS50977"/>
    </source>
</evidence>
<feature type="domain" description="HTH tetR-type" evidence="3">
    <location>
        <begin position="1"/>
        <end position="61"/>
    </location>
</feature>
<dbReference type="AlphaFoldDB" id="A0A921JC22"/>
<dbReference type="Pfam" id="PF00440">
    <property type="entry name" value="TetR_N"/>
    <property type="match status" value="1"/>
</dbReference>
<dbReference type="PROSITE" id="PS50977">
    <property type="entry name" value="HTH_TETR_2"/>
    <property type="match status" value="1"/>
</dbReference>
<dbReference type="Gene3D" id="1.10.357.10">
    <property type="entry name" value="Tetracycline Repressor, domain 2"/>
    <property type="match status" value="1"/>
</dbReference>
<gene>
    <name evidence="4" type="ORF">K8V35_04635</name>
</gene>
<evidence type="ECO:0000313" key="5">
    <source>
        <dbReference type="Proteomes" id="UP000763505"/>
    </source>
</evidence>
<dbReference type="InterPro" id="IPR009057">
    <property type="entry name" value="Homeodomain-like_sf"/>
</dbReference>
<evidence type="ECO:0000256" key="1">
    <source>
        <dbReference type="ARBA" id="ARBA00023125"/>
    </source>
</evidence>
<reference evidence="4" key="1">
    <citation type="journal article" date="2021" name="PeerJ">
        <title>Extensive microbial diversity within the chicken gut microbiome revealed by metagenomics and culture.</title>
        <authorList>
            <person name="Gilroy R."/>
            <person name="Ravi A."/>
            <person name="Getino M."/>
            <person name="Pursley I."/>
            <person name="Horton D.L."/>
            <person name="Alikhan N.F."/>
            <person name="Baker D."/>
            <person name="Gharbi K."/>
            <person name="Hall N."/>
            <person name="Watson M."/>
            <person name="Adriaenssens E.M."/>
            <person name="Foster-Nyarko E."/>
            <person name="Jarju S."/>
            <person name="Secka A."/>
            <person name="Antonio M."/>
            <person name="Oren A."/>
            <person name="Chaudhuri R.R."/>
            <person name="La Ragione R."/>
            <person name="Hildebrand F."/>
            <person name="Pallen M.J."/>
        </authorList>
    </citation>
    <scope>NUCLEOTIDE SEQUENCE</scope>
    <source>
        <strain evidence="4">6019</strain>
    </source>
</reference>
<dbReference type="GO" id="GO:0003677">
    <property type="term" value="F:DNA binding"/>
    <property type="evidence" value="ECO:0007669"/>
    <property type="project" value="UniProtKB-UniRule"/>
</dbReference>
<evidence type="ECO:0000313" key="4">
    <source>
        <dbReference type="EMBL" id="HJE19619.1"/>
    </source>
</evidence>
<dbReference type="PRINTS" id="PR00455">
    <property type="entry name" value="HTHTETR"/>
</dbReference>
<dbReference type="SUPFAM" id="SSF46689">
    <property type="entry name" value="Homeodomain-like"/>
    <property type="match status" value="1"/>
</dbReference>